<comment type="caution">
    <text evidence="6">The sequence shown here is derived from an EMBL/GenBank/DDBJ whole genome shotgun (WGS) entry which is preliminary data.</text>
</comment>
<keyword evidence="7" id="KW-1185">Reference proteome</keyword>
<dbReference type="PANTHER" id="PTHR30537">
    <property type="entry name" value="HTH-TYPE TRANSCRIPTIONAL REGULATOR"/>
    <property type="match status" value="1"/>
</dbReference>
<dbReference type="CDD" id="cd08422">
    <property type="entry name" value="PBP2_CrgA_like"/>
    <property type="match status" value="1"/>
</dbReference>
<dbReference type="SUPFAM" id="SSF46785">
    <property type="entry name" value="Winged helix' DNA-binding domain"/>
    <property type="match status" value="1"/>
</dbReference>
<evidence type="ECO:0000256" key="1">
    <source>
        <dbReference type="ARBA" id="ARBA00009437"/>
    </source>
</evidence>
<organism evidence="6 7">
    <name type="scientific">Viridibacterium curvum</name>
    <dbReference type="NCBI Taxonomy" id="1101404"/>
    <lineage>
        <taxon>Bacteria</taxon>
        <taxon>Pseudomonadati</taxon>
        <taxon>Pseudomonadota</taxon>
        <taxon>Betaproteobacteria</taxon>
        <taxon>Rhodocyclales</taxon>
        <taxon>Rhodocyclaceae</taxon>
        <taxon>Viridibacterium</taxon>
    </lineage>
</organism>
<dbReference type="Proteomes" id="UP001500547">
    <property type="component" value="Unassembled WGS sequence"/>
</dbReference>
<evidence type="ECO:0000313" key="6">
    <source>
        <dbReference type="EMBL" id="GAA5166530.1"/>
    </source>
</evidence>
<dbReference type="Pfam" id="PF00126">
    <property type="entry name" value="HTH_1"/>
    <property type="match status" value="1"/>
</dbReference>
<comment type="similarity">
    <text evidence="1">Belongs to the LysR transcriptional regulatory family.</text>
</comment>
<gene>
    <name evidence="6" type="ORF">GCM10025770_23790</name>
</gene>
<dbReference type="Gene3D" id="3.40.190.290">
    <property type="match status" value="1"/>
</dbReference>
<dbReference type="InterPro" id="IPR036390">
    <property type="entry name" value="WH_DNA-bd_sf"/>
</dbReference>
<sequence length="302" mass="33123">MTSLQDSEIFERNAEPGSLSAAARALDITPAAASATLKRLEARLQVPLFVRSTRSLRLTRDGEHFLAHSKPALDALREAVDGLASIGHAVQGPLQLAAPSDLGRNLLLPWLAEFHAQHPALSFRLYLSDRMADLYSLPLDLAVRYGEPADSSLIALPLAPGNRRVLCASPDWVARHDKLKHPDDIRPHDALCYVTGPGEADVLDRWRLRRGKEQVAVRVRVAHVSNDGDVVRRWAIAGLGIAYKSRLDIAADLAAGRLVELLPSWQGEAAPLHLMCANQRLLNPAVSVLRDFIAERCRALLQ</sequence>
<accession>A0ABP9QSG3</accession>
<dbReference type="PROSITE" id="PS50931">
    <property type="entry name" value="HTH_LYSR"/>
    <property type="match status" value="1"/>
</dbReference>
<dbReference type="InterPro" id="IPR058163">
    <property type="entry name" value="LysR-type_TF_proteobact-type"/>
</dbReference>
<name>A0ABP9QSG3_9RHOO</name>
<proteinExistence type="inferred from homology"/>
<dbReference type="Gene3D" id="1.10.10.10">
    <property type="entry name" value="Winged helix-like DNA-binding domain superfamily/Winged helix DNA-binding domain"/>
    <property type="match status" value="1"/>
</dbReference>
<dbReference type="PANTHER" id="PTHR30537:SF21">
    <property type="entry name" value="HTH-TYPE TRANSCRIPTIONAL REGULATOR SINR-RELATED"/>
    <property type="match status" value="1"/>
</dbReference>
<reference evidence="7" key="1">
    <citation type="journal article" date="2019" name="Int. J. Syst. Evol. Microbiol.">
        <title>The Global Catalogue of Microorganisms (GCM) 10K type strain sequencing project: providing services to taxonomists for standard genome sequencing and annotation.</title>
        <authorList>
            <consortium name="The Broad Institute Genomics Platform"/>
            <consortium name="The Broad Institute Genome Sequencing Center for Infectious Disease"/>
            <person name="Wu L."/>
            <person name="Ma J."/>
        </authorList>
    </citation>
    <scope>NUCLEOTIDE SEQUENCE [LARGE SCALE GENOMIC DNA]</scope>
    <source>
        <strain evidence="7">JCM 18715</strain>
    </source>
</reference>
<evidence type="ECO:0000256" key="2">
    <source>
        <dbReference type="ARBA" id="ARBA00023015"/>
    </source>
</evidence>
<evidence type="ECO:0000256" key="4">
    <source>
        <dbReference type="ARBA" id="ARBA00023163"/>
    </source>
</evidence>
<dbReference type="InterPro" id="IPR036388">
    <property type="entry name" value="WH-like_DNA-bd_sf"/>
</dbReference>
<dbReference type="EMBL" id="BAABLD010000008">
    <property type="protein sequence ID" value="GAA5166530.1"/>
    <property type="molecule type" value="Genomic_DNA"/>
</dbReference>
<evidence type="ECO:0000313" key="7">
    <source>
        <dbReference type="Proteomes" id="UP001500547"/>
    </source>
</evidence>
<evidence type="ECO:0000259" key="5">
    <source>
        <dbReference type="PROSITE" id="PS50931"/>
    </source>
</evidence>
<protein>
    <submittedName>
        <fullName evidence="6">LysR family transcriptional regulator</fullName>
    </submittedName>
</protein>
<dbReference type="SUPFAM" id="SSF53850">
    <property type="entry name" value="Periplasmic binding protein-like II"/>
    <property type="match status" value="1"/>
</dbReference>
<evidence type="ECO:0000256" key="3">
    <source>
        <dbReference type="ARBA" id="ARBA00023125"/>
    </source>
</evidence>
<keyword evidence="2" id="KW-0805">Transcription regulation</keyword>
<dbReference type="Pfam" id="PF03466">
    <property type="entry name" value="LysR_substrate"/>
    <property type="match status" value="1"/>
</dbReference>
<feature type="domain" description="HTH lysR-type" evidence="5">
    <location>
        <begin position="17"/>
        <end position="59"/>
    </location>
</feature>
<dbReference type="InterPro" id="IPR000847">
    <property type="entry name" value="LysR_HTH_N"/>
</dbReference>
<dbReference type="RefSeq" id="WP_345533185.1">
    <property type="nucleotide sequence ID" value="NZ_BAABLD010000008.1"/>
</dbReference>
<keyword evidence="4" id="KW-0804">Transcription</keyword>
<dbReference type="InterPro" id="IPR005119">
    <property type="entry name" value="LysR_subst-bd"/>
</dbReference>
<keyword evidence="3" id="KW-0238">DNA-binding</keyword>